<protein>
    <submittedName>
        <fullName evidence="1">Uncharacterized protein</fullName>
    </submittedName>
</protein>
<keyword evidence="2" id="KW-1185">Reference proteome</keyword>
<name>A0A856MKQ8_9CYAN</name>
<dbReference type="KEGG" id="bsen:DP114_19355"/>
<reference evidence="1 2" key="1">
    <citation type="submission" date="2018-06" db="EMBL/GenBank/DDBJ databases">
        <title>Comparative genomics of Brasilonema spp. strains.</title>
        <authorList>
            <person name="Alvarenga D.O."/>
            <person name="Fiore M.F."/>
            <person name="Varani A.M."/>
        </authorList>
    </citation>
    <scope>NUCLEOTIDE SEQUENCE [LARGE SCALE GENOMIC DNA]</scope>
    <source>
        <strain evidence="1 2">CENA114</strain>
    </source>
</reference>
<sequence>MSLARIGRLILTTGAVTAVVAGMGTLAHAQSWAYWTAAEGSDYAGVRIDRKYIGACDLEQDGNGVYAEYNVSGSSSTFRIGDGNGSQAGCGVATPSRSITRFRVCEDDTGSDTCSPWEPVP</sequence>
<dbReference type="AlphaFoldDB" id="A0A856MKQ8"/>
<accession>A0A856MKQ8</accession>
<evidence type="ECO:0000313" key="2">
    <source>
        <dbReference type="Proteomes" id="UP000503129"/>
    </source>
</evidence>
<evidence type="ECO:0000313" key="1">
    <source>
        <dbReference type="EMBL" id="QDL09767.1"/>
    </source>
</evidence>
<proteinExistence type="predicted"/>
<organism evidence="1 2">
    <name type="scientific">Brasilonema sennae CENA114</name>
    <dbReference type="NCBI Taxonomy" id="415709"/>
    <lineage>
        <taxon>Bacteria</taxon>
        <taxon>Bacillati</taxon>
        <taxon>Cyanobacteriota</taxon>
        <taxon>Cyanophyceae</taxon>
        <taxon>Nostocales</taxon>
        <taxon>Scytonemataceae</taxon>
        <taxon>Brasilonema</taxon>
        <taxon>Bromeliae group (in: Brasilonema)</taxon>
    </lineage>
</organism>
<gene>
    <name evidence="1" type="ORF">DP114_19355</name>
</gene>
<dbReference type="EMBL" id="CP030118">
    <property type="protein sequence ID" value="QDL09767.1"/>
    <property type="molecule type" value="Genomic_DNA"/>
</dbReference>
<dbReference type="Proteomes" id="UP000503129">
    <property type="component" value="Chromosome"/>
</dbReference>